<dbReference type="STRING" id="39495.SAMN02745111_01959"/>
<sequence>MDEKLNKDNLLQENVEKQVEESTVDKKEEIKKKLIIHYKKCAMGIIALAILIMAVIAWFTKPDGVKTSGMSVTLSDSPFDLKSIGSDGIYDEFMDDITTGFENETTTVGSSGIKWNLTSTSQMNNLYEGSGELTTEKFGEITRSDSEEYGLKPGDSGKLDFSIVPNSPPVSLTMNLNVKGYEATFDNTSHKTDDPLVEVTNATVDNYMHSHILFFYKGTDNKKHMLTSEGFDADNITVETAKTIYWVWIPTLQQILDANIESLGDVDASKEVRRYFFENPDKFLKATGNVSFTAFTVTKNDDVAAEEAEIEEKKDFVSGRNYSTYGAMYNDADQSIGDHINYVLVELTALLK</sequence>
<dbReference type="RefSeq" id="WP_078766798.1">
    <property type="nucleotide sequence ID" value="NZ_FUXZ01000012.1"/>
</dbReference>
<protein>
    <submittedName>
        <fullName evidence="2">Uncharacterized protein</fullName>
    </submittedName>
</protein>
<evidence type="ECO:0000313" key="3">
    <source>
        <dbReference type="Proteomes" id="UP000190814"/>
    </source>
</evidence>
<reference evidence="2 3" key="1">
    <citation type="submission" date="2017-02" db="EMBL/GenBank/DDBJ databases">
        <authorList>
            <person name="Peterson S.W."/>
        </authorList>
    </citation>
    <scope>NUCLEOTIDE SEQUENCE [LARGE SCALE GENOMIC DNA]</scope>
    <source>
        <strain evidence="2 3">ATCC 35992</strain>
    </source>
</reference>
<keyword evidence="1" id="KW-0812">Transmembrane</keyword>
<keyword evidence="3" id="KW-1185">Reference proteome</keyword>
<organism evidence="2 3">
    <name type="scientific">Eubacterium uniforme</name>
    <dbReference type="NCBI Taxonomy" id="39495"/>
    <lineage>
        <taxon>Bacteria</taxon>
        <taxon>Bacillati</taxon>
        <taxon>Bacillota</taxon>
        <taxon>Clostridia</taxon>
        <taxon>Eubacteriales</taxon>
        <taxon>Eubacteriaceae</taxon>
        <taxon>Eubacterium</taxon>
    </lineage>
</organism>
<evidence type="ECO:0000256" key="1">
    <source>
        <dbReference type="SAM" id="Phobius"/>
    </source>
</evidence>
<proteinExistence type="predicted"/>
<evidence type="ECO:0000313" key="2">
    <source>
        <dbReference type="EMBL" id="SKA69993.1"/>
    </source>
</evidence>
<name>A0A1T4VYD1_9FIRM</name>
<accession>A0A1T4VYD1</accession>
<dbReference type="OrthoDB" id="1975003at2"/>
<keyword evidence="1" id="KW-0472">Membrane</keyword>
<gene>
    <name evidence="2" type="ORF">SAMN02745111_01959</name>
</gene>
<dbReference type="Proteomes" id="UP000190814">
    <property type="component" value="Unassembled WGS sequence"/>
</dbReference>
<dbReference type="AlphaFoldDB" id="A0A1T4VYD1"/>
<dbReference type="EMBL" id="FUXZ01000012">
    <property type="protein sequence ID" value="SKA69993.1"/>
    <property type="molecule type" value="Genomic_DNA"/>
</dbReference>
<keyword evidence="1" id="KW-1133">Transmembrane helix</keyword>
<feature type="transmembrane region" description="Helical" evidence="1">
    <location>
        <begin position="41"/>
        <end position="60"/>
    </location>
</feature>